<dbReference type="RefSeq" id="WP_311721446.1">
    <property type="nucleotide sequence ID" value="NZ_JAVRFD010000001.1"/>
</dbReference>
<feature type="signal peptide" evidence="1">
    <location>
        <begin position="1"/>
        <end position="31"/>
    </location>
</feature>
<keyword evidence="3" id="KW-1185">Reference proteome</keyword>
<evidence type="ECO:0000313" key="3">
    <source>
        <dbReference type="Proteomes" id="UP001180754"/>
    </source>
</evidence>
<evidence type="ECO:0000256" key="1">
    <source>
        <dbReference type="SAM" id="SignalP"/>
    </source>
</evidence>
<gene>
    <name evidence="2" type="ORF">RND15_00425</name>
</gene>
<evidence type="ECO:0008006" key="4">
    <source>
        <dbReference type="Google" id="ProtNLM"/>
    </source>
</evidence>
<accession>A0ABU2X5K5</accession>
<name>A0ABU2X5K5_9ACTN</name>
<sequence length="75" mass="7929">MKNKRRTFAAVAATAIATSVLALGAAGAASASPVQPRWFSTIGECQTYGNQLAQQGRLLGFNCVAAEGGYLFYKW</sequence>
<dbReference type="PROSITE" id="PS51318">
    <property type="entry name" value="TAT"/>
    <property type="match status" value="1"/>
</dbReference>
<dbReference type="EMBL" id="JAVRFD010000001">
    <property type="protein sequence ID" value="MDT0541189.1"/>
    <property type="molecule type" value="Genomic_DNA"/>
</dbReference>
<feature type="chain" id="PRO_5046117962" description="Secreted protein" evidence="1">
    <location>
        <begin position="32"/>
        <end position="75"/>
    </location>
</feature>
<dbReference type="Proteomes" id="UP001180754">
    <property type="component" value="Unassembled WGS sequence"/>
</dbReference>
<organism evidence="2 3">
    <name type="scientific">Streptomyces lonegramiae</name>
    <dbReference type="NCBI Taxonomy" id="3075524"/>
    <lineage>
        <taxon>Bacteria</taxon>
        <taxon>Bacillati</taxon>
        <taxon>Actinomycetota</taxon>
        <taxon>Actinomycetes</taxon>
        <taxon>Kitasatosporales</taxon>
        <taxon>Streptomycetaceae</taxon>
        <taxon>Streptomyces</taxon>
    </lineage>
</organism>
<reference evidence="2" key="1">
    <citation type="submission" date="2024-05" db="EMBL/GenBank/DDBJ databases">
        <title>30 novel species of actinomycetes from the DSMZ collection.</title>
        <authorList>
            <person name="Nouioui I."/>
        </authorList>
    </citation>
    <scope>NUCLEOTIDE SEQUENCE</scope>
    <source>
        <strain evidence="2">DSM 41529</strain>
    </source>
</reference>
<proteinExistence type="predicted"/>
<evidence type="ECO:0000313" key="2">
    <source>
        <dbReference type="EMBL" id="MDT0541189.1"/>
    </source>
</evidence>
<keyword evidence="1" id="KW-0732">Signal</keyword>
<dbReference type="InterPro" id="IPR006311">
    <property type="entry name" value="TAT_signal"/>
</dbReference>
<comment type="caution">
    <text evidence="2">The sequence shown here is derived from an EMBL/GenBank/DDBJ whole genome shotgun (WGS) entry which is preliminary data.</text>
</comment>
<protein>
    <recommendedName>
        <fullName evidence="4">Secreted protein</fullName>
    </recommendedName>
</protein>